<gene>
    <name evidence="2" type="ORF">GALL_554400</name>
</gene>
<feature type="compositionally biased region" description="Basic and acidic residues" evidence="1">
    <location>
        <begin position="28"/>
        <end position="49"/>
    </location>
</feature>
<evidence type="ECO:0000313" key="2">
    <source>
        <dbReference type="EMBL" id="OIQ63025.1"/>
    </source>
</evidence>
<name>A0A1J5NV01_9ZZZZ</name>
<reference evidence="2" key="1">
    <citation type="submission" date="2016-10" db="EMBL/GenBank/DDBJ databases">
        <title>Sequence of Gallionella enrichment culture.</title>
        <authorList>
            <person name="Poehlein A."/>
            <person name="Muehling M."/>
            <person name="Daniel R."/>
        </authorList>
    </citation>
    <scope>NUCLEOTIDE SEQUENCE</scope>
</reference>
<organism evidence="2">
    <name type="scientific">mine drainage metagenome</name>
    <dbReference type="NCBI Taxonomy" id="410659"/>
    <lineage>
        <taxon>unclassified sequences</taxon>
        <taxon>metagenomes</taxon>
        <taxon>ecological metagenomes</taxon>
    </lineage>
</organism>
<protein>
    <submittedName>
        <fullName evidence="2">Uncharacterized protein</fullName>
    </submittedName>
</protein>
<proteinExistence type="predicted"/>
<dbReference type="EMBL" id="MLJW01009378">
    <property type="protein sequence ID" value="OIQ63025.1"/>
    <property type="molecule type" value="Genomic_DNA"/>
</dbReference>
<evidence type="ECO:0000256" key="1">
    <source>
        <dbReference type="SAM" id="MobiDB-lite"/>
    </source>
</evidence>
<accession>A0A1J5NV01</accession>
<comment type="caution">
    <text evidence="2">The sequence shown here is derived from an EMBL/GenBank/DDBJ whole genome shotgun (WGS) entry which is preliminary data.</text>
</comment>
<feature type="region of interest" description="Disordered" evidence="1">
    <location>
        <begin position="27"/>
        <end position="53"/>
    </location>
</feature>
<dbReference type="AlphaFoldDB" id="A0A1J5NV01"/>
<sequence length="303" mass="31210">MCQPHQEADQLLAQFAGYVGPLDLGGDIGERPAEHQLGQDHDARPRDQHGAAGRHTHIAGDIAGAVADAHHADALAHEGLRLPVVMRMQVAIAECLKLRHVQRRGQVAGCQQHGIESLDGAAGQFDVPNRGLAGWIERRTDGNDAAVEADSRGDAEMTGVLHQIAVHVVVVREWLGIGIEIQVAEPGHAAGGVDVQRAIGRGPAAVIVVAPHTADLAADLEHRDIESGLQQVFGVAQAAGPGPDDGDPLGASAVWTHRWAIQATLIDGLDVGHGGGSGGFPGVCVSLAGAMPQGPGRSGGGGR</sequence>